<comment type="caution">
    <text evidence="1">The sequence shown here is derived from an EMBL/GenBank/DDBJ whole genome shotgun (WGS) entry which is preliminary data.</text>
</comment>
<sequence length="105" mass="11577">MATKYDHEDAHRACAGPVYCSVPGCRTHVGGGRYVRSVADLQFTTHHGQRITLCGRHYLDGLDTCGHSVMAQLRRDADSLVAHFEAAHPAAFSWHPRTPEVKHAT</sequence>
<name>A0ABV2K3S1_9GAMM</name>
<dbReference type="Proteomes" id="UP001549184">
    <property type="component" value="Unassembled WGS sequence"/>
</dbReference>
<keyword evidence="2" id="KW-1185">Reference proteome</keyword>
<dbReference type="EMBL" id="JBEPMU010000008">
    <property type="protein sequence ID" value="MET3654708.1"/>
    <property type="molecule type" value="Genomic_DNA"/>
</dbReference>
<protein>
    <submittedName>
        <fullName evidence="1">Uncharacterized protein</fullName>
    </submittedName>
</protein>
<evidence type="ECO:0000313" key="2">
    <source>
        <dbReference type="Proteomes" id="UP001549184"/>
    </source>
</evidence>
<organism evidence="1 2">
    <name type="scientific">Dyella japonica</name>
    <dbReference type="NCBI Taxonomy" id="231455"/>
    <lineage>
        <taxon>Bacteria</taxon>
        <taxon>Pseudomonadati</taxon>
        <taxon>Pseudomonadota</taxon>
        <taxon>Gammaproteobacteria</taxon>
        <taxon>Lysobacterales</taxon>
        <taxon>Rhodanobacteraceae</taxon>
        <taxon>Dyella</taxon>
    </lineage>
</organism>
<proteinExistence type="predicted"/>
<reference evidence="1 2" key="1">
    <citation type="submission" date="2024-06" db="EMBL/GenBank/DDBJ databases">
        <title>Sorghum-associated microbial communities from plants grown in Nebraska, USA.</title>
        <authorList>
            <person name="Schachtman D."/>
        </authorList>
    </citation>
    <scope>NUCLEOTIDE SEQUENCE [LARGE SCALE GENOMIC DNA]</scope>
    <source>
        <strain evidence="1 2">1073</strain>
    </source>
</reference>
<evidence type="ECO:0000313" key="1">
    <source>
        <dbReference type="EMBL" id="MET3654708.1"/>
    </source>
</evidence>
<gene>
    <name evidence="1" type="ORF">ABIC75_004456</name>
</gene>
<dbReference type="RefSeq" id="WP_354016049.1">
    <property type="nucleotide sequence ID" value="NZ_JBEPMU010000008.1"/>
</dbReference>
<accession>A0ABV2K3S1</accession>